<organism evidence="1 2">
    <name type="scientific">Variovorax ginsengisoli</name>
    <dbReference type="NCBI Taxonomy" id="363844"/>
    <lineage>
        <taxon>Bacteria</taxon>
        <taxon>Pseudomonadati</taxon>
        <taxon>Pseudomonadota</taxon>
        <taxon>Betaproteobacteria</taxon>
        <taxon>Burkholderiales</taxon>
        <taxon>Comamonadaceae</taxon>
        <taxon>Variovorax</taxon>
    </lineage>
</organism>
<reference evidence="1 2" key="1">
    <citation type="submission" date="2023-07" db="EMBL/GenBank/DDBJ databases">
        <title>Sorghum-associated microbial communities from plants grown in Nebraska, USA.</title>
        <authorList>
            <person name="Schachtman D."/>
        </authorList>
    </citation>
    <scope>NUCLEOTIDE SEQUENCE [LARGE SCALE GENOMIC DNA]</scope>
    <source>
        <strain evidence="1 2">DS1607</strain>
    </source>
</reference>
<evidence type="ECO:0000313" key="2">
    <source>
        <dbReference type="Proteomes" id="UP001226867"/>
    </source>
</evidence>
<proteinExistence type="predicted"/>
<sequence>MLTILLCAVVGVLGLGYFSLIRIATQADQDDPD</sequence>
<comment type="caution">
    <text evidence="1">The sequence shown here is derived from an EMBL/GenBank/DDBJ whole genome shotgun (WGS) entry which is preliminary data.</text>
</comment>
<evidence type="ECO:0000313" key="1">
    <source>
        <dbReference type="EMBL" id="MDP9899186.1"/>
    </source>
</evidence>
<name>A0ABT9S4B5_9BURK</name>
<keyword evidence="2" id="KW-1185">Reference proteome</keyword>
<dbReference type="Proteomes" id="UP001226867">
    <property type="component" value="Unassembled WGS sequence"/>
</dbReference>
<dbReference type="EMBL" id="JAUSRO010000004">
    <property type="protein sequence ID" value="MDP9899186.1"/>
    <property type="molecule type" value="Genomic_DNA"/>
</dbReference>
<evidence type="ECO:0008006" key="3">
    <source>
        <dbReference type="Google" id="ProtNLM"/>
    </source>
</evidence>
<protein>
    <recommendedName>
        <fullName evidence="3">Potassium-transporting ATPase subunit F</fullName>
    </recommendedName>
</protein>
<gene>
    <name evidence="1" type="ORF">J2W36_001431</name>
</gene>
<accession>A0ABT9S4B5</accession>